<dbReference type="EMBL" id="VSFF01000001">
    <property type="protein sequence ID" value="TYC18461.1"/>
    <property type="molecule type" value="Genomic_DNA"/>
</dbReference>
<protein>
    <recommendedName>
        <fullName evidence="2">CobQ/CobB/MinD/ParA nucleotide binding domain-containing protein</fullName>
    </recommendedName>
</protein>
<keyword evidence="4" id="KW-1185">Reference proteome</keyword>
<dbReference type="Proteomes" id="UP000322634">
    <property type="component" value="Unassembled WGS sequence"/>
</dbReference>
<feature type="compositionally biased region" description="Basic and acidic residues" evidence="1">
    <location>
        <begin position="87"/>
        <end position="100"/>
    </location>
</feature>
<feature type="compositionally biased region" description="Low complexity" evidence="1">
    <location>
        <begin position="151"/>
        <end position="175"/>
    </location>
</feature>
<dbReference type="InterPro" id="IPR050625">
    <property type="entry name" value="ParA/MinD_ATPase"/>
</dbReference>
<evidence type="ECO:0000256" key="1">
    <source>
        <dbReference type="SAM" id="MobiDB-lite"/>
    </source>
</evidence>
<dbReference type="InterPro" id="IPR002586">
    <property type="entry name" value="CobQ/CobB/MinD/ParA_Nub-bd_dom"/>
</dbReference>
<feature type="domain" description="CobQ/CobB/MinD/ParA nucleotide binding" evidence="2">
    <location>
        <begin position="245"/>
        <end position="459"/>
    </location>
</feature>
<dbReference type="GO" id="GO:0051782">
    <property type="term" value="P:negative regulation of cell division"/>
    <property type="evidence" value="ECO:0007669"/>
    <property type="project" value="TreeGrafter"/>
</dbReference>
<dbReference type="OrthoDB" id="3425679at2"/>
<sequence length="488" mass="51079">MSVRDWQHDVLQELGVLEAGLVPPGPRADQRHEAPSGAAPSGEGQDGAPPAAFRHVDVEPETAPPHDEREPPVPIASDEADWQAELEAPRTRPERQRPEPDPAVPLPLTDGPTEDAGRPESPPPSLPPSPPSGTVLPAPTSGSQPVTAPEAPLGAVPAPSAPAPASAFSRPSSPAHGTSPAVPPNRADQPSPGDLVRGNPHGDPGVRRLRRGVWRAVGSSVANQAQHSADLAAALGRPVPSCRRIAVTSIRGGAGKSTVTALVADAIRAYRQDRTIAIDADPGLGSLPMRLGVTSTRSVRDLAAARSRSWEEMSAFLARTPQGLWALSGTSGGQVGEELDYTVFDRGVGRLSRYFAASVVDCGAGLVSGLQRSILRSAHAQVFVAPGTSDGALSARSALDWFVENGLESLLMRTVIVLVAHTPHPDTDLERARQWLAAGGLRVEIMPYDRHLATGAVIDADRIGGASRTVALQVAAQVFAHSLTWTRT</sequence>
<evidence type="ECO:0000313" key="3">
    <source>
        <dbReference type="EMBL" id="TYC18461.1"/>
    </source>
</evidence>
<organism evidence="3 4">
    <name type="scientific">Actinomadura syzygii</name>
    <dbReference type="NCBI Taxonomy" id="1427538"/>
    <lineage>
        <taxon>Bacteria</taxon>
        <taxon>Bacillati</taxon>
        <taxon>Actinomycetota</taxon>
        <taxon>Actinomycetes</taxon>
        <taxon>Streptosporangiales</taxon>
        <taxon>Thermomonosporaceae</taxon>
        <taxon>Actinomadura</taxon>
    </lineage>
</organism>
<reference evidence="3 4" key="1">
    <citation type="submission" date="2019-08" db="EMBL/GenBank/DDBJ databases">
        <title>Actinomadura sp. nov. CYP1-5 isolated from mountain soil.</title>
        <authorList>
            <person name="Songsumanus A."/>
            <person name="Kuncharoen N."/>
            <person name="Kudo T."/>
            <person name="Yuki M."/>
            <person name="Igarashi Y."/>
            <person name="Tanasupawat S."/>
        </authorList>
    </citation>
    <scope>NUCLEOTIDE SEQUENCE [LARGE SCALE GENOMIC DNA]</scope>
    <source>
        <strain evidence="3 4">GKU157</strain>
    </source>
</reference>
<dbReference type="GO" id="GO:0016887">
    <property type="term" value="F:ATP hydrolysis activity"/>
    <property type="evidence" value="ECO:0007669"/>
    <property type="project" value="TreeGrafter"/>
</dbReference>
<dbReference type="AlphaFoldDB" id="A0A5D0UIY6"/>
<dbReference type="Pfam" id="PF01656">
    <property type="entry name" value="CbiA"/>
    <property type="match status" value="1"/>
</dbReference>
<dbReference type="PANTHER" id="PTHR43384:SF14">
    <property type="entry name" value="ESX-1 SECRETION-ASSOCIATED PROTEIN ESPI"/>
    <property type="match status" value="1"/>
</dbReference>
<dbReference type="GO" id="GO:0005524">
    <property type="term" value="F:ATP binding"/>
    <property type="evidence" value="ECO:0007669"/>
    <property type="project" value="TreeGrafter"/>
</dbReference>
<feature type="compositionally biased region" description="Pro residues" evidence="1">
    <location>
        <begin position="120"/>
        <end position="131"/>
    </location>
</feature>
<dbReference type="Gene3D" id="3.40.50.300">
    <property type="entry name" value="P-loop containing nucleotide triphosphate hydrolases"/>
    <property type="match status" value="1"/>
</dbReference>
<evidence type="ECO:0000313" key="4">
    <source>
        <dbReference type="Proteomes" id="UP000322634"/>
    </source>
</evidence>
<feature type="region of interest" description="Disordered" evidence="1">
    <location>
        <begin position="17"/>
        <end position="207"/>
    </location>
</feature>
<accession>A0A5D0UIY6</accession>
<dbReference type="PANTHER" id="PTHR43384">
    <property type="entry name" value="SEPTUM SITE-DETERMINING PROTEIN MIND HOMOLOG, CHLOROPLASTIC-RELATED"/>
    <property type="match status" value="1"/>
</dbReference>
<dbReference type="GO" id="GO:0009898">
    <property type="term" value="C:cytoplasmic side of plasma membrane"/>
    <property type="evidence" value="ECO:0007669"/>
    <property type="project" value="TreeGrafter"/>
</dbReference>
<dbReference type="InterPro" id="IPR027417">
    <property type="entry name" value="P-loop_NTPase"/>
</dbReference>
<name>A0A5D0UIY6_9ACTN</name>
<gene>
    <name evidence="3" type="ORF">FXF65_01475</name>
</gene>
<comment type="caution">
    <text evidence="3">The sequence shown here is derived from an EMBL/GenBank/DDBJ whole genome shotgun (WGS) entry which is preliminary data.</text>
</comment>
<dbReference type="GO" id="GO:0005829">
    <property type="term" value="C:cytosol"/>
    <property type="evidence" value="ECO:0007669"/>
    <property type="project" value="TreeGrafter"/>
</dbReference>
<feature type="compositionally biased region" description="Basic and acidic residues" evidence="1">
    <location>
        <begin position="54"/>
        <end position="71"/>
    </location>
</feature>
<evidence type="ECO:0000259" key="2">
    <source>
        <dbReference type="Pfam" id="PF01656"/>
    </source>
</evidence>
<proteinExistence type="predicted"/>
<dbReference type="SUPFAM" id="SSF52540">
    <property type="entry name" value="P-loop containing nucleoside triphosphate hydrolases"/>
    <property type="match status" value="1"/>
</dbReference>